<feature type="region of interest" description="Disordered" evidence="1">
    <location>
        <begin position="121"/>
        <end position="177"/>
    </location>
</feature>
<accession>A0A9W3FMR4</accession>
<gene>
    <name evidence="2" type="primary">LOC123613070</name>
</gene>
<feature type="region of interest" description="Disordered" evidence="1">
    <location>
        <begin position="73"/>
        <end position="101"/>
    </location>
</feature>
<evidence type="ECO:0000313" key="2">
    <source>
        <dbReference type="RefSeq" id="XP_045363127.1"/>
    </source>
</evidence>
<feature type="region of interest" description="Disordered" evidence="1">
    <location>
        <begin position="283"/>
        <end position="302"/>
    </location>
</feature>
<dbReference type="AlphaFoldDB" id="A0A9W3FMR4"/>
<reference evidence="2" key="1">
    <citation type="submission" date="2025-08" db="UniProtKB">
        <authorList>
            <consortium name="RefSeq"/>
        </authorList>
    </citation>
    <scope>IDENTIFICATION</scope>
    <source>
        <tissue evidence="2">Blood</tissue>
    </source>
</reference>
<feature type="region of interest" description="Disordered" evidence="1">
    <location>
        <begin position="212"/>
        <end position="265"/>
    </location>
</feature>
<dbReference type="RefSeq" id="XP_045363127.1">
    <property type="nucleotide sequence ID" value="XM_045507171.1"/>
</dbReference>
<feature type="compositionally biased region" description="Low complexity" evidence="1">
    <location>
        <begin position="122"/>
        <end position="137"/>
    </location>
</feature>
<organism evidence="2">
    <name type="scientific">Camelus bactrianus</name>
    <name type="common">Bactrian camel</name>
    <dbReference type="NCBI Taxonomy" id="9837"/>
    <lineage>
        <taxon>Eukaryota</taxon>
        <taxon>Metazoa</taxon>
        <taxon>Chordata</taxon>
        <taxon>Craniata</taxon>
        <taxon>Vertebrata</taxon>
        <taxon>Euteleostomi</taxon>
        <taxon>Mammalia</taxon>
        <taxon>Eutheria</taxon>
        <taxon>Laurasiatheria</taxon>
        <taxon>Artiodactyla</taxon>
        <taxon>Tylopoda</taxon>
        <taxon>Camelidae</taxon>
        <taxon>Camelus</taxon>
    </lineage>
</organism>
<name>A0A9W3FMR4_CAMBA</name>
<proteinExistence type="predicted"/>
<feature type="compositionally biased region" description="Basic and acidic residues" evidence="1">
    <location>
        <begin position="75"/>
        <end position="85"/>
    </location>
</feature>
<evidence type="ECO:0000256" key="1">
    <source>
        <dbReference type="SAM" id="MobiDB-lite"/>
    </source>
</evidence>
<protein>
    <submittedName>
        <fullName evidence="2">Translation initiation factor IF-2-like</fullName>
    </submittedName>
</protein>
<sequence>MVEWTLGKEPGGGSLDLILQLIDLRGVASSVPAERKSPRNLWRWPPRKIAGRGGALIVLEEKHGPIREVSACREAGTHSRTDTRGRRPRPTTRVDGAETDQGPFLPCGAVAARDLLLHRRAPLGAGSPGPRGAAAARQHPCAPHPKAAGKGSTRAPGPPPRAGDPPSTRHWEGSASRAFLSRQGWASRHLRPLRSGELEGTWRGLGGAMVGGGSHGELGGKTEPAELPSPPRLAATLEGPTPTADRWEPRRGPTGPRISSSHWQTRGASTIAGAADALRCPGDVQEERPAVSGNPASLNVWG</sequence>